<dbReference type="Gene3D" id="3.30.420.10">
    <property type="entry name" value="Ribonuclease H-like superfamily/Ribonuclease H"/>
    <property type="match status" value="1"/>
</dbReference>
<dbReference type="InterPro" id="IPR010997">
    <property type="entry name" value="HRDC-like_sf"/>
</dbReference>
<accession>A0A9J6RHL9</accession>
<dbReference type="SMART" id="SM00341">
    <property type="entry name" value="HRDC"/>
    <property type="match status" value="1"/>
</dbReference>
<organism evidence="8 9">
    <name type="scientific">Dasania phycosphaerae</name>
    <dbReference type="NCBI Taxonomy" id="2950436"/>
    <lineage>
        <taxon>Bacteria</taxon>
        <taxon>Pseudomonadati</taxon>
        <taxon>Pseudomonadota</taxon>
        <taxon>Gammaproteobacteria</taxon>
        <taxon>Cellvibrionales</taxon>
        <taxon>Spongiibacteraceae</taxon>
        <taxon>Dasania</taxon>
    </lineage>
</organism>
<evidence type="ECO:0000256" key="4">
    <source>
        <dbReference type="ARBA" id="ARBA00022801"/>
    </source>
</evidence>
<dbReference type="Pfam" id="PF01612">
    <property type="entry name" value="DNA_pol_A_exo1"/>
    <property type="match status" value="1"/>
</dbReference>
<dbReference type="PROSITE" id="PS50967">
    <property type="entry name" value="HRDC"/>
    <property type="match status" value="1"/>
</dbReference>
<dbReference type="GO" id="GO:0033890">
    <property type="term" value="F:ribonuclease D activity"/>
    <property type="evidence" value="ECO:0007669"/>
    <property type="project" value="UniProtKB-UniRule"/>
</dbReference>
<evidence type="ECO:0000313" key="9">
    <source>
        <dbReference type="Proteomes" id="UP001069090"/>
    </source>
</evidence>
<dbReference type="EMBL" id="JAPTGG010000002">
    <property type="protein sequence ID" value="MCZ0864166.1"/>
    <property type="molecule type" value="Genomic_DNA"/>
</dbReference>
<keyword evidence="9" id="KW-1185">Reference proteome</keyword>
<evidence type="ECO:0000256" key="1">
    <source>
        <dbReference type="ARBA" id="ARBA00022490"/>
    </source>
</evidence>
<evidence type="ECO:0000256" key="5">
    <source>
        <dbReference type="ARBA" id="ARBA00022839"/>
    </source>
</evidence>
<dbReference type="SUPFAM" id="SSF47819">
    <property type="entry name" value="HRDC-like"/>
    <property type="match status" value="2"/>
</dbReference>
<dbReference type="InterPro" id="IPR006292">
    <property type="entry name" value="RNase_D"/>
</dbReference>
<keyword evidence="1 6" id="KW-0963">Cytoplasm</keyword>
<keyword evidence="5 6" id="KW-0269">Exonuclease</keyword>
<proteinExistence type="inferred from homology"/>
<evidence type="ECO:0000256" key="2">
    <source>
        <dbReference type="ARBA" id="ARBA00022694"/>
    </source>
</evidence>
<keyword evidence="2 6" id="KW-0819">tRNA processing</keyword>
<feature type="domain" description="HRDC" evidence="7">
    <location>
        <begin position="213"/>
        <end position="293"/>
    </location>
</feature>
<dbReference type="EC" id="3.1.13.5" evidence="6"/>
<dbReference type="Gene3D" id="1.10.150.80">
    <property type="entry name" value="HRDC domain"/>
    <property type="match status" value="2"/>
</dbReference>
<dbReference type="GO" id="GO:0003676">
    <property type="term" value="F:nucleic acid binding"/>
    <property type="evidence" value="ECO:0007669"/>
    <property type="project" value="InterPro"/>
</dbReference>
<dbReference type="RefSeq" id="WP_258330321.1">
    <property type="nucleotide sequence ID" value="NZ_JAPTGG010000002.1"/>
</dbReference>
<keyword evidence="3 6" id="KW-0540">Nuclease</keyword>
<dbReference type="Pfam" id="PF00570">
    <property type="entry name" value="HRDC"/>
    <property type="match status" value="1"/>
</dbReference>
<evidence type="ECO:0000313" key="8">
    <source>
        <dbReference type="EMBL" id="MCZ0864166.1"/>
    </source>
</evidence>
<dbReference type="InterPro" id="IPR044876">
    <property type="entry name" value="HRDC_dom_sf"/>
</dbReference>
<comment type="similarity">
    <text evidence="6">Belongs to the RNase D family.</text>
</comment>
<evidence type="ECO:0000259" key="7">
    <source>
        <dbReference type="PROSITE" id="PS50967"/>
    </source>
</evidence>
<comment type="cofactor">
    <cofactor evidence="6">
        <name>a divalent metal cation</name>
        <dbReference type="ChEBI" id="CHEBI:60240"/>
    </cofactor>
</comment>
<comment type="subcellular location">
    <subcellularLocation>
        <location evidence="6">Cytoplasm</location>
    </subcellularLocation>
</comment>
<dbReference type="GO" id="GO:0008408">
    <property type="term" value="F:3'-5' exonuclease activity"/>
    <property type="evidence" value="ECO:0007669"/>
    <property type="project" value="InterPro"/>
</dbReference>
<dbReference type="AlphaFoldDB" id="A0A9J6RHL9"/>
<dbReference type="CDD" id="cd06142">
    <property type="entry name" value="RNaseD_exo"/>
    <property type="match status" value="1"/>
</dbReference>
<dbReference type="InterPro" id="IPR048579">
    <property type="entry name" value="RNAseD_HRDC_C"/>
</dbReference>
<comment type="caution">
    <text evidence="8">The sequence shown here is derived from an EMBL/GenBank/DDBJ whole genome shotgun (WGS) entry which is preliminary data.</text>
</comment>
<gene>
    <name evidence="6 8" type="primary">rnd</name>
    <name evidence="8" type="ORF">O0V09_03080</name>
</gene>
<dbReference type="Pfam" id="PF21293">
    <property type="entry name" value="RNAseD_HRDC_C"/>
    <property type="match status" value="1"/>
</dbReference>
<dbReference type="GO" id="GO:0005737">
    <property type="term" value="C:cytoplasm"/>
    <property type="evidence" value="ECO:0007669"/>
    <property type="project" value="UniProtKB-SubCell"/>
</dbReference>
<evidence type="ECO:0000256" key="3">
    <source>
        <dbReference type="ARBA" id="ARBA00022722"/>
    </source>
</evidence>
<keyword evidence="4 6" id="KW-0378">Hydrolase</keyword>
<dbReference type="HAMAP" id="MF_01899">
    <property type="entry name" value="RNase_D"/>
    <property type="match status" value="1"/>
</dbReference>
<name>A0A9J6RHL9_9GAMM</name>
<dbReference type="SUPFAM" id="SSF53098">
    <property type="entry name" value="Ribonuclease H-like"/>
    <property type="match status" value="1"/>
</dbReference>
<dbReference type="GO" id="GO:0042780">
    <property type="term" value="P:tRNA 3'-end processing"/>
    <property type="evidence" value="ECO:0007669"/>
    <property type="project" value="UniProtKB-UniRule"/>
</dbReference>
<dbReference type="PANTHER" id="PTHR47649:SF1">
    <property type="entry name" value="RIBONUCLEASE D"/>
    <property type="match status" value="1"/>
</dbReference>
<dbReference type="InterPro" id="IPR036397">
    <property type="entry name" value="RNaseH_sf"/>
</dbReference>
<comment type="function">
    <text evidence="6">Exonuclease involved in the 3' processing of various precursor tRNAs. Initiates hydrolysis at the 3'-terminus of an RNA molecule and releases 5'-mononucleotides.</text>
</comment>
<dbReference type="InterPro" id="IPR012337">
    <property type="entry name" value="RNaseH-like_sf"/>
</dbReference>
<dbReference type="SMART" id="SM00474">
    <property type="entry name" value="35EXOc"/>
    <property type="match status" value="1"/>
</dbReference>
<dbReference type="Proteomes" id="UP001069090">
    <property type="component" value="Unassembled WGS sequence"/>
</dbReference>
<dbReference type="InterPro" id="IPR051086">
    <property type="entry name" value="RNase_D-like"/>
</dbReference>
<dbReference type="GO" id="GO:0000166">
    <property type="term" value="F:nucleotide binding"/>
    <property type="evidence" value="ECO:0007669"/>
    <property type="project" value="InterPro"/>
</dbReference>
<evidence type="ECO:0000256" key="6">
    <source>
        <dbReference type="HAMAP-Rule" id="MF_01899"/>
    </source>
</evidence>
<sequence>MTSSTTDNYIYIASNEQLAQRCQQWQSASFLALDTEFIRTDTFYPIAGLLQLSAGEENYLIDPLSIDDWQPLVALLQQPSIVKVLHSCSEDLEVFDRLFGVLPAPLFDTQLAAAMLGYGFSLSYQNLVAAILDIHVEKGETRSNWLRRPLSPSQCHYAALDVEYLPEIYQQMHDSLVAKGRLTWLQQECAEQISGFNNGEPYYKKVKSAWKLAPKQLQVLAVLTSWREQQARQRNVPRGRVVKDKSCFEIASIMPEQLNQLAKVSELGPKTLRVDGETILALVAEAKTASELPAALPKPLPMQTGTVLKQLKALVKQVAQDLDVASEILVKKRDYESLLRSGMSGQPYQLPASLLGWRKAVIGDALLKLLTKS</sequence>
<dbReference type="InterPro" id="IPR002562">
    <property type="entry name" value="3'-5'_exonuclease_dom"/>
</dbReference>
<comment type="catalytic activity">
    <reaction evidence="6">
        <text>Exonucleolytic cleavage that removes extra residues from the 3'-terminus of tRNA to produce 5'-mononucleotides.</text>
        <dbReference type="EC" id="3.1.13.5"/>
    </reaction>
</comment>
<dbReference type="PANTHER" id="PTHR47649">
    <property type="entry name" value="RIBONUCLEASE D"/>
    <property type="match status" value="1"/>
</dbReference>
<protein>
    <recommendedName>
        <fullName evidence="6">Ribonuclease D</fullName>
        <shortName evidence="6">RNase D</shortName>
        <ecNumber evidence="6">3.1.13.5</ecNumber>
    </recommendedName>
</protein>
<dbReference type="NCBIfam" id="TIGR01388">
    <property type="entry name" value="rnd"/>
    <property type="match status" value="1"/>
</dbReference>
<dbReference type="InterPro" id="IPR002121">
    <property type="entry name" value="HRDC_dom"/>
</dbReference>
<reference evidence="8 9" key="1">
    <citation type="submission" date="2022-12" db="EMBL/GenBank/DDBJ databases">
        <title>Dasania phycosphaerae sp. nov., isolated from particulate material of the south coast of Korea.</title>
        <authorList>
            <person name="Jiang Y."/>
        </authorList>
    </citation>
    <scope>NUCLEOTIDE SEQUENCE [LARGE SCALE GENOMIC DNA]</scope>
    <source>
        <strain evidence="8 9">GY-19</strain>
    </source>
</reference>